<evidence type="ECO:0000313" key="2">
    <source>
        <dbReference type="EMBL" id="OCL12140.1"/>
    </source>
</evidence>
<keyword evidence="3" id="KW-1185">Reference proteome</keyword>
<name>A0A8E2JWE2_9PEZI</name>
<protein>
    <submittedName>
        <fullName evidence="2">Uncharacterized protein</fullName>
    </submittedName>
</protein>
<dbReference type="Proteomes" id="UP000250140">
    <property type="component" value="Unassembled WGS sequence"/>
</dbReference>
<evidence type="ECO:0000313" key="3">
    <source>
        <dbReference type="Proteomes" id="UP000250140"/>
    </source>
</evidence>
<sequence length="236" mass="24806">MPNPTNPAASSQQSSGDGLASKSARRTMRRQSDQSRLGNAVTAGSLSKHHGRATRAPQATPRNLKARRTERGGVGGRWTVGGGRWWTVVDGGGAGRRWLVMTRGWAMSAAISPSATAIFASGNAYPSYPSQCASQYGRRSASQCCQPILVAFSCSCPSSAARLLGASAVLGSRQDNAMMKARYDHRIPTAATKSTPTKGEHSASRCLQTDAPMHWCAGAPVLSDALMLYCSAAPAH</sequence>
<dbReference type="EMBL" id="KV748920">
    <property type="protein sequence ID" value="OCL12140.1"/>
    <property type="molecule type" value="Genomic_DNA"/>
</dbReference>
<dbReference type="AlphaFoldDB" id="A0A8E2JWE2"/>
<feature type="compositionally biased region" description="Polar residues" evidence="1">
    <location>
        <begin position="1"/>
        <end position="16"/>
    </location>
</feature>
<reference evidence="2 3" key="1">
    <citation type="journal article" date="2016" name="Nat. Commun.">
        <title>Ectomycorrhizal ecology is imprinted in the genome of the dominant symbiotic fungus Cenococcum geophilum.</title>
        <authorList>
            <consortium name="DOE Joint Genome Institute"/>
            <person name="Peter M."/>
            <person name="Kohler A."/>
            <person name="Ohm R.A."/>
            <person name="Kuo A."/>
            <person name="Krutzmann J."/>
            <person name="Morin E."/>
            <person name="Arend M."/>
            <person name="Barry K.W."/>
            <person name="Binder M."/>
            <person name="Choi C."/>
            <person name="Clum A."/>
            <person name="Copeland A."/>
            <person name="Grisel N."/>
            <person name="Haridas S."/>
            <person name="Kipfer T."/>
            <person name="LaButti K."/>
            <person name="Lindquist E."/>
            <person name="Lipzen A."/>
            <person name="Maire R."/>
            <person name="Meier B."/>
            <person name="Mihaltcheva S."/>
            <person name="Molinier V."/>
            <person name="Murat C."/>
            <person name="Poggeler S."/>
            <person name="Quandt C.A."/>
            <person name="Sperisen C."/>
            <person name="Tritt A."/>
            <person name="Tisserant E."/>
            <person name="Crous P.W."/>
            <person name="Henrissat B."/>
            <person name="Nehls U."/>
            <person name="Egli S."/>
            <person name="Spatafora J.W."/>
            <person name="Grigoriev I.V."/>
            <person name="Martin F.M."/>
        </authorList>
    </citation>
    <scope>NUCLEOTIDE SEQUENCE [LARGE SCALE GENOMIC DNA]</scope>
    <source>
        <strain evidence="2 3">CBS 207.34</strain>
    </source>
</reference>
<proteinExistence type="predicted"/>
<evidence type="ECO:0000256" key="1">
    <source>
        <dbReference type="SAM" id="MobiDB-lite"/>
    </source>
</evidence>
<organism evidence="2 3">
    <name type="scientific">Glonium stellatum</name>
    <dbReference type="NCBI Taxonomy" id="574774"/>
    <lineage>
        <taxon>Eukaryota</taxon>
        <taxon>Fungi</taxon>
        <taxon>Dikarya</taxon>
        <taxon>Ascomycota</taxon>
        <taxon>Pezizomycotina</taxon>
        <taxon>Dothideomycetes</taxon>
        <taxon>Pleosporomycetidae</taxon>
        <taxon>Gloniales</taxon>
        <taxon>Gloniaceae</taxon>
        <taxon>Glonium</taxon>
    </lineage>
</organism>
<gene>
    <name evidence="2" type="ORF">AOQ84DRAFT_228227</name>
</gene>
<feature type="compositionally biased region" description="Polar residues" evidence="1">
    <location>
        <begin position="34"/>
        <end position="45"/>
    </location>
</feature>
<feature type="region of interest" description="Disordered" evidence="1">
    <location>
        <begin position="1"/>
        <end position="76"/>
    </location>
</feature>
<accession>A0A8E2JWE2</accession>